<protein>
    <submittedName>
        <fullName evidence="8">GTPase, G3E family</fullName>
    </submittedName>
</protein>
<evidence type="ECO:0000256" key="3">
    <source>
        <dbReference type="ARBA" id="ARBA00023186"/>
    </source>
</evidence>
<dbReference type="OrthoDB" id="9808822at2"/>
<accession>A0A662ZIB7</accession>
<dbReference type="RefSeq" id="WP_031578708.1">
    <property type="nucleotide sequence ID" value="NZ_FOXF01000032.1"/>
</dbReference>
<evidence type="ECO:0000256" key="4">
    <source>
        <dbReference type="ARBA" id="ARBA00034320"/>
    </source>
</evidence>
<dbReference type="PANTHER" id="PTHR13748">
    <property type="entry name" value="COBW-RELATED"/>
    <property type="match status" value="1"/>
</dbReference>
<comment type="function">
    <text evidence="5">Zinc chaperone that directly transfers zinc cofactor to target proteins, thereby activating them. Zinc is transferred from the CXCC motif in the GTPase domain to the zinc binding site in target proteins in a process requiring GTP hydrolysis.</text>
</comment>
<dbReference type="InterPro" id="IPR011629">
    <property type="entry name" value="CobW-like_C"/>
</dbReference>
<dbReference type="Proteomes" id="UP000243745">
    <property type="component" value="Unassembled WGS sequence"/>
</dbReference>
<dbReference type="GO" id="GO:0000166">
    <property type="term" value="F:nucleotide binding"/>
    <property type="evidence" value="ECO:0007669"/>
    <property type="project" value="UniProtKB-KW"/>
</dbReference>
<dbReference type="CDD" id="cd03112">
    <property type="entry name" value="CobW-like"/>
    <property type="match status" value="1"/>
</dbReference>
<gene>
    <name evidence="8" type="ORF">SAMN02910344_01617</name>
</gene>
<evidence type="ECO:0000313" key="9">
    <source>
        <dbReference type="Proteomes" id="UP000243745"/>
    </source>
</evidence>
<dbReference type="InterPro" id="IPR051316">
    <property type="entry name" value="Zinc-reg_GTPase_activator"/>
</dbReference>
<organism evidence="8 9">
    <name type="scientific">Ruminobacter amylophilus</name>
    <dbReference type="NCBI Taxonomy" id="867"/>
    <lineage>
        <taxon>Bacteria</taxon>
        <taxon>Pseudomonadati</taxon>
        <taxon>Pseudomonadota</taxon>
        <taxon>Gammaproteobacteria</taxon>
        <taxon>Aeromonadales</taxon>
        <taxon>Succinivibrionaceae</taxon>
        <taxon>Ruminobacter</taxon>
    </lineage>
</organism>
<dbReference type="PANTHER" id="PTHR13748:SF62">
    <property type="entry name" value="COBW DOMAIN-CONTAINING PROTEIN"/>
    <property type="match status" value="1"/>
</dbReference>
<dbReference type="InterPro" id="IPR003495">
    <property type="entry name" value="CobW/HypB/UreG_nucleotide-bd"/>
</dbReference>
<comment type="similarity">
    <text evidence="4">Belongs to the SIMIBI class G3E GTPase family. ZNG1 subfamily.</text>
</comment>
<evidence type="ECO:0000256" key="1">
    <source>
        <dbReference type="ARBA" id="ARBA00022741"/>
    </source>
</evidence>
<name>A0A662ZIB7_9GAMM</name>
<evidence type="ECO:0000259" key="7">
    <source>
        <dbReference type="SMART" id="SM00833"/>
    </source>
</evidence>
<dbReference type="InterPro" id="IPR036627">
    <property type="entry name" value="CobW-likC_sf"/>
</dbReference>
<dbReference type="SMART" id="SM00833">
    <property type="entry name" value="CobW_C"/>
    <property type="match status" value="1"/>
</dbReference>
<evidence type="ECO:0000256" key="5">
    <source>
        <dbReference type="ARBA" id="ARBA00045658"/>
    </source>
</evidence>
<keyword evidence="9" id="KW-1185">Reference proteome</keyword>
<keyword evidence="1" id="KW-0547">Nucleotide-binding</keyword>
<dbReference type="Pfam" id="PF07683">
    <property type="entry name" value="CobW_C"/>
    <property type="match status" value="1"/>
</dbReference>
<dbReference type="SUPFAM" id="SSF52540">
    <property type="entry name" value="P-loop containing nucleoside triphosphate hydrolases"/>
    <property type="match status" value="1"/>
</dbReference>
<proteinExistence type="inferred from homology"/>
<dbReference type="SUPFAM" id="SSF90002">
    <property type="entry name" value="Hypothetical protein YjiA, C-terminal domain"/>
    <property type="match status" value="1"/>
</dbReference>
<dbReference type="Gene3D" id="3.40.50.300">
    <property type="entry name" value="P-loop containing nucleotide triphosphate hydrolases"/>
    <property type="match status" value="1"/>
</dbReference>
<dbReference type="GO" id="GO:0005737">
    <property type="term" value="C:cytoplasm"/>
    <property type="evidence" value="ECO:0007669"/>
    <property type="project" value="TreeGrafter"/>
</dbReference>
<evidence type="ECO:0000313" key="8">
    <source>
        <dbReference type="EMBL" id="SFP52405.1"/>
    </source>
</evidence>
<evidence type="ECO:0000256" key="6">
    <source>
        <dbReference type="ARBA" id="ARBA00049117"/>
    </source>
</evidence>
<feature type="domain" description="CobW C-terminal" evidence="7">
    <location>
        <begin position="252"/>
        <end position="340"/>
    </location>
</feature>
<evidence type="ECO:0000256" key="2">
    <source>
        <dbReference type="ARBA" id="ARBA00022801"/>
    </source>
</evidence>
<dbReference type="Gene3D" id="3.30.1220.10">
    <property type="entry name" value="CobW-like, C-terminal domain"/>
    <property type="match status" value="1"/>
</dbReference>
<reference evidence="8 9" key="1">
    <citation type="submission" date="2016-10" db="EMBL/GenBank/DDBJ databases">
        <authorList>
            <person name="Varghese N."/>
            <person name="Submissions S."/>
        </authorList>
    </citation>
    <scope>NUCLEOTIDE SEQUENCE [LARGE SCALE GENOMIC DNA]</scope>
    <source>
        <strain evidence="8 9">DSM 1361</strain>
    </source>
</reference>
<dbReference type="Pfam" id="PF02492">
    <property type="entry name" value="cobW"/>
    <property type="match status" value="1"/>
</dbReference>
<comment type="catalytic activity">
    <reaction evidence="6">
        <text>GTP + H2O = GDP + phosphate + H(+)</text>
        <dbReference type="Rhea" id="RHEA:19669"/>
        <dbReference type="ChEBI" id="CHEBI:15377"/>
        <dbReference type="ChEBI" id="CHEBI:15378"/>
        <dbReference type="ChEBI" id="CHEBI:37565"/>
        <dbReference type="ChEBI" id="CHEBI:43474"/>
        <dbReference type="ChEBI" id="CHEBI:58189"/>
    </reaction>
    <physiologicalReaction direction="left-to-right" evidence="6">
        <dbReference type="Rhea" id="RHEA:19670"/>
    </physiologicalReaction>
</comment>
<keyword evidence="2" id="KW-0378">Hydrolase</keyword>
<dbReference type="EMBL" id="FOXF01000032">
    <property type="protein sequence ID" value="SFP52405.1"/>
    <property type="molecule type" value="Genomic_DNA"/>
</dbReference>
<dbReference type="AlphaFoldDB" id="A0A662ZIB7"/>
<dbReference type="InterPro" id="IPR027417">
    <property type="entry name" value="P-loop_NTPase"/>
</dbReference>
<sequence>MSNIFNQIPLQILTGFLGSGKTTLLNKVVNRPEMKGTVLIINEVGEIPIDNKLISGDNPVIVLDSGCICCTVQDGLVNVLHYLIEEKDNNPEFSFNRVIIETTGIADPAPIIDLIFHYEEILLNYSFAGTITVIDGVNAKEELAKNYEAVKQIAMADKIIISKTDRLSQDEIEALKNTAEDLNQSADVFLSTLDNPPMDAFTSFDIFNTPKDLKTVMKWINSKRSDYKLASGMAPVKLSGVMNKTLPTHSNYQTIALSFDKPLNRFTVVHAFDALNSQFGESIIRLKGIFDFDEGYPFVIHGVQGECYPVTNQLEWEGKPFSQMVVIVSPRIAEQVEHMLKQMIRPLDDSE</sequence>
<dbReference type="GO" id="GO:0016787">
    <property type="term" value="F:hydrolase activity"/>
    <property type="evidence" value="ECO:0007669"/>
    <property type="project" value="UniProtKB-KW"/>
</dbReference>
<keyword evidence="3" id="KW-0143">Chaperone</keyword>